<keyword evidence="5" id="KW-1134">Transmembrane beta strand</keyword>
<keyword evidence="8" id="KW-0812">Transmembrane</keyword>
<sequence length="186" mass="21118">MKTTLNDVRRQKDSQRQAAERSGIPTGIRQRRSRGNTSTNHRQTEPSGRRRRGTYRLLYKVMRECTFRSFVLSDSLPCETHLIPPQPLLEIRSPPDSFKCSCYLQAHAEIETGAGRPSFLSMTIRRFYPHLSASLGVGLEFNKHDRFGYNFRGKKLVALASNGVLGINVKGRCDTDKDFKQVGCVI</sequence>
<dbReference type="PANTHER" id="PTHR35993:SF1">
    <property type="entry name" value="OUTER ENVELOPE PORE PROTEIN 21B, CHLOROPLASTIC"/>
    <property type="match status" value="1"/>
</dbReference>
<dbReference type="PANTHER" id="PTHR35993">
    <property type="entry name" value="OUTER ENVELOPE PORE PROTEIN 21B, CHLOROPLASTIC"/>
    <property type="match status" value="1"/>
</dbReference>
<dbReference type="InterPro" id="IPR034575">
    <property type="entry name" value="OEP21"/>
</dbReference>
<evidence type="ECO:0000256" key="12">
    <source>
        <dbReference type="ARBA" id="ARBA00023136"/>
    </source>
</evidence>
<evidence type="ECO:0000256" key="10">
    <source>
        <dbReference type="ARBA" id="ARBA00023065"/>
    </source>
</evidence>
<evidence type="ECO:0000256" key="9">
    <source>
        <dbReference type="ARBA" id="ARBA00022805"/>
    </source>
</evidence>
<evidence type="ECO:0000256" key="1">
    <source>
        <dbReference type="ARBA" id="ARBA00004396"/>
    </source>
</evidence>
<keyword evidence="6" id="KW-0150">Chloroplast</keyword>
<comment type="caution">
    <text evidence="15">The sequence shown here is derived from an EMBL/GenBank/DDBJ whole genome shotgun (WGS) entry which is preliminary data.</text>
</comment>
<keyword evidence="7" id="KW-0934">Plastid</keyword>
<evidence type="ECO:0000256" key="14">
    <source>
        <dbReference type="SAM" id="MobiDB-lite"/>
    </source>
</evidence>
<feature type="region of interest" description="Disordered" evidence="14">
    <location>
        <begin position="1"/>
        <end position="52"/>
    </location>
</feature>
<feature type="compositionally biased region" description="Basic and acidic residues" evidence="14">
    <location>
        <begin position="7"/>
        <end position="19"/>
    </location>
</feature>
<organism evidence="15 16">
    <name type="scientific">Platanthera guangdongensis</name>
    <dbReference type="NCBI Taxonomy" id="2320717"/>
    <lineage>
        <taxon>Eukaryota</taxon>
        <taxon>Viridiplantae</taxon>
        <taxon>Streptophyta</taxon>
        <taxon>Embryophyta</taxon>
        <taxon>Tracheophyta</taxon>
        <taxon>Spermatophyta</taxon>
        <taxon>Magnoliopsida</taxon>
        <taxon>Liliopsida</taxon>
        <taxon>Asparagales</taxon>
        <taxon>Orchidaceae</taxon>
        <taxon>Orchidoideae</taxon>
        <taxon>Orchideae</taxon>
        <taxon>Orchidinae</taxon>
        <taxon>Platanthera</taxon>
    </lineage>
</organism>
<evidence type="ECO:0000313" key="16">
    <source>
        <dbReference type="Proteomes" id="UP001412067"/>
    </source>
</evidence>
<keyword evidence="12" id="KW-0472">Membrane</keyword>
<evidence type="ECO:0000313" key="15">
    <source>
        <dbReference type="EMBL" id="KAK8966191.1"/>
    </source>
</evidence>
<keyword evidence="10" id="KW-0406">Ion transport</keyword>
<accession>A0ABR2MQB8</accession>
<comment type="similarity">
    <text evidence="3">Belongs to the plastid outer envelope porin OEP21 (TC 1.B.29) family.</text>
</comment>
<evidence type="ECO:0000256" key="7">
    <source>
        <dbReference type="ARBA" id="ARBA00022640"/>
    </source>
</evidence>
<evidence type="ECO:0000256" key="2">
    <source>
        <dbReference type="ARBA" id="ARBA00004441"/>
    </source>
</evidence>
<keyword evidence="11" id="KW-0626">Porin</keyword>
<gene>
    <name evidence="15" type="ORF">KSP40_PGU001164</name>
</gene>
<dbReference type="EMBL" id="JBBWWR010000005">
    <property type="protein sequence ID" value="KAK8966191.1"/>
    <property type="molecule type" value="Genomic_DNA"/>
</dbReference>
<comment type="subcellular location">
    <subcellularLocation>
        <location evidence="1">Plastid</location>
        <location evidence="1">Chloroplast outer membrane</location>
        <topology evidence="1">Multi-pass membrane protein</topology>
    </subcellularLocation>
    <subcellularLocation>
        <location evidence="2">Plastid</location>
        <location evidence="2">Etioplast membrane</location>
        <topology evidence="2">Multi-pass membrane protein</topology>
    </subcellularLocation>
</comment>
<comment type="function">
    <text evidence="13">Voltage-dependent rectifying anion channel that facilitates the translocation between chloroplast and cytoplasm of phosphorylated carbohydrates such as triosephosphate, 3-phosphoglycerate and inorganic phosphate (Pi) depending of ATP to triosephosphate ratio in the plastidial intermembrane space; in high triosephosphate/ATP conditions (e.g. photosynthesis), export of triosphosphate from chloroplast (outward rectifying channels), but in high ATP/triosephosphate conditions (e.g. dark phase), import of phosphosolutes (inward rectifying channels).</text>
</comment>
<proteinExistence type="inferred from homology"/>
<evidence type="ECO:0000256" key="8">
    <source>
        <dbReference type="ARBA" id="ARBA00022692"/>
    </source>
</evidence>
<keyword evidence="16" id="KW-1185">Reference proteome</keyword>
<evidence type="ECO:0000256" key="5">
    <source>
        <dbReference type="ARBA" id="ARBA00022452"/>
    </source>
</evidence>
<evidence type="ECO:0000256" key="3">
    <source>
        <dbReference type="ARBA" id="ARBA00009945"/>
    </source>
</evidence>
<name>A0ABR2MQB8_9ASPA</name>
<evidence type="ECO:0000256" key="11">
    <source>
        <dbReference type="ARBA" id="ARBA00023114"/>
    </source>
</evidence>
<keyword evidence="9" id="KW-1002">Plastid outer membrane</keyword>
<evidence type="ECO:0000256" key="13">
    <source>
        <dbReference type="ARBA" id="ARBA00024941"/>
    </source>
</evidence>
<evidence type="ECO:0000256" key="6">
    <source>
        <dbReference type="ARBA" id="ARBA00022528"/>
    </source>
</evidence>
<reference evidence="15 16" key="1">
    <citation type="journal article" date="2022" name="Nat. Plants">
        <title>Genomes of leafy and leafless Platanthera orchids illuminate the evolution of mycoheterotrophy.</title>
        <authorList>
            <person name="Li M.H."/>
            <person name="Liu K.W."/>
            <person name="Li Z."/>
            <person name="Lu H.C."/>
            <person name="Ye Q.L."/>
            <person name="Zhang D."/>
            <person name="Wang J.Y."/>
            <person name="Li Y.F."/>
            <person name="Zhong Z.M."/>
            <person name="Liu X."/>
            <person name="Yu X."/>
            <person name="Liu D.K."/>
            <person name="Tu X.D."/>
            <person name="Liu B."/>
            <person name="Hao Y."/>
            <person name="Liao X.Y."/>
            <person name="Jiang Y.T."/>
            <person name="Sun W.H."/>
            <person name="Chen J."/>
            <person name="Chen Y.Q."/>
            <person name="Ai Y."/>
            <person name="Zhai J.W."/>
            <person name="Wu S.S."/>
            <person name="Zhou Z."/>
            <person name="Hsiao Y.Y."/>
            <person name="Wu W.L."/>
            <person name="Chen Y.Y."/>
            <person name="Lin Y.F."/>
            <person name="Hsu J.L."/>
            <person name="Li C.Y."/>
            <person name="Wang Z.W."/>
            <person name="Zhao X."/>
            <person name="Zhong W.Y."/>
            <person name="Ma X.K."/>
            <person name="Ma L."/>
            <person name="Huang J."/>
            <person name="Chen G.Z."/>
            <person name="Huang M.Z."/>
            <person name="Huang L."/>
            <person name="Peng D.H."/>
            <person name="Luo Y.B."/>
            <person name="Zou S.Q."/>
            <person name="Chen S.P."/>
            <person name="Lan S."/>
            <person name="Tsai W.C."/>
            <person name="Van de Peer Y."/>
            <person name="Liu Z.J."/>
        </authorList>
    </citation>
    <scope>NUCLEOTIDE SEQUENCE [LARGE SCALE GENOMIC DNA]</scope>
    <source>
        <strain evidence="15">Lor288</strain>
    </source>
</reference>
<evidence type="ECO:0000256" key="4">
    <source>
        <dbReference type="ARBA" id="ARBA00022448"/>
    </source>
</evidence>
<protein>
    <submittedName>
        <fullName evidence="15">Uncharacterized protein</fullName>
    </submittedName>
</protein>
<keyword evidence="4" id="KW-0813">Transport</keyword>
<dbReference type="Proteomes" id="UP001412067">
    <property type="component" value="Unassembled WGS sequence"/>
</dbReference>